<evidence type="ECO:0000313" key="3">
    <source>
        <dbReference type="EMBL" id="PLW82556.1"/>
    </source>
</evidence>
<protein>
    <submittedName>
        <fullName evidence="3">Class II aldolase family protein</fullName>
    </submittedName>
</protein>
<dbReference type="PANTHER" id="PTHR10672">
    <property type="entry name" value="ADDUCIN"/>
    <property type="match status" value="1"/>
</dbReference>
<organism evidence="3 4">
    <name type="scientific">Kineobactrum sediminis</name>
    <dbReference type="NCBI Taxonomy" id="1905677"/>
    <lineage>
        <taxon>Bacteria</taxon>
        <taxon>Pseudomonadati</taxon>
        <taxon>Pseudomonadota</taxon>
        <taxon>Gammaproteobacteria</taxon>
        <taxon>Cellvibrionales</taxon>
        <taxon>Halieaceae</taxon>
        <taxon>Kineobactrum</taxon>
    </lineage>
</organism>
<dbReference type="SUPFAM" id="SSF53639">
    <property type="entry name" value="AraD/HMP-PK domain-like"/>
    <property type="match status" value="1"/>
</dbReference>
<dbReference type="SMART" id="SM01007">
    <property type="entry name" value="Aldolase_II"/>
    <property type="match status" value="1"/>
</dbReference>
<reference evidence="4" key="1">
    <citation type="submission" date="2017-11" db="EMBL/GenBank/DDBJ databases">
        <title>The draft genome sequence of Chromatocurvus sp. F02.</title>
        <authorList>
            <person name="Du Z.-J."/>
            <person name="Chang Y.-Q."/>
        </authorList>
    </citation>
    <scope>NUCLEOTIDE SEQUENCE [LARGE SCALE GENOMIC DNA]</scope>
    <source>
        <strain evidence="4">F02</strain>
    </source>
</reference>
<dbReference type="InterPro" id="IPR051017">
    <property type="entry name" value="Aldolase-II_Adducin_sf"/>
</dbReference>
<dbReference type="GO" id="GO:0005996">
    <property type="term" value="P:monosaccharide metabolic process"/>
    <property type="evidence" value="ECO:0007669"/>
    <property type="project" value="UniProtKB-ARBA"/>
</dbReference>
<gene>
    <name evidence="3" type="ORF">CWI75_11400</name>
</gene>
<comment type="similarity">
    <text evidence="1">Belongs to the aldolase class II family.</text>
</comment>
<accession>A0A2N5Y2D6</accession>
<dbReference type="Gene3D" id="3.40.225.10">
    <property type="entry name" value="Class II aldolase/adducin N-terminal domain"/>
    <property type="match status" value="1"/>
</dbReference>
<dbReference type="GO" id="GO:0005856">
    <property type="term" value="C:cytoskeleton"/>
    <property type="evidence" value="ECO:0007669"/>
    <property type="project" value="TreeGrafter"/>
</dbReference>
<proteinExistence type="inferred from homology"/>
<dbReference type="OrthoDB" id="5500703at2"/>
<dbReference type="Proteomes" id="UP000234845">
    <property type="component" value="Unassembled WGS sequence"/>
</dbReference>
<dbReference type="InterPro" id="IPR001303">
    <property type="entry name" value="Aldolase_II/adducin_N"/>
</dbReference>
<dbReference type="EMBL" id="PKLZ01000008">
    <property type="protein sequence ID" value="PLW82556.1"/>
    <property type="molecule type" value="Genomic_DNA"/>
</dbReference>
<name>A0A2N5Y2D6_9GAMM</name>
<sequence>MKQMAPVPRQKPLLPELTPQAELALLCRLLYAEGYDDHIAGHISSKQADGSLLVNPWELAWDELGASDIVRVDQQGKVIEGHWNVTPAINLHLEIHALRPDVGVIIHNHSRFGTVWANAQRVPPVYDQTSAQVNGELLLFDEYNSAVNAASEGEKCARGLGQAKWALLANHGVLVVANDIRQAHLRALTLEWRCRQAWHVEALGGGRAIRDEVVEQFGGMVDGNGFPFLWEAMARKEIRRDPAVLE</sequence>
<dbReference type="PANTHER" id="PTHR10672:SF3">
    <property type="entry name" value="PROTEIN HU-LI TAI SHAO"/>
    <property type="match status" value="1"/>
</dbReference>
<dbReference type="Pfam" id="PF00596">
    <property type="entry name" value="Aldolase_II"/>
    <property type="match status" value="1"/>
</dbReference>
<comment type="caution">
    <text evidence="3">The sequence shown here is derived from an EMBL/GenBank/DDBJ whole genome shotgun (WGS) entry which is preliminary data.</text>
</comment>
<evidence type="ECO:0000259" key="2">
    <source>
        <dbReference type="SMART" id="SM01007"/>
    </source>
</evidence>
<dbReference type="GO" id="GO:0051015">
    <property type="term" value="F:actin filament binding"/>
    <property type="evidence" value="ECO:0007669"/>
    <property type="project" value="TreeGrafter"/>
</dbReference>
<keyword evidence="4" id="KW-1185">Reference proteome</keyword>
<dbReference type="AlphaFoldDB" id="A0A2N5Y2D6"/>
<evidence type="ECO:0000256" key="1">
    <source>
        <dbReference type="ARBA" id="ARBA00037961"/>
    </source>
</evidence>
<evidence type="ECO:0000313" key="4">
    <source>
        <dbReference type="Proteomes" id="UP000234845"/>
    </source>
</evidence>
<feature type="domain" description="Class II aldolase/adducin N-terminal" evidence="2">
    <location>
        <begin position="21"/>
        <end position="198"/>
    </location>
</feature>
<dbReference type="InterPro" id="IPR036409">
    <property type="entry name" value="Aldolase_II/adducin_N_sf"/>
</dbReference>